<dbReference type="EMBL" id="UOFS01000038">
    <property type="protein sequence ID" value="VAW98628.1"/>
    <property type="molecule type" value="Genomic_DNA"/>
</dbReference>
<protein>
    <recommendedName>
        <fullName evidence="1">DUF4382 domain-containing protein</fullName>
    </recommendedName>
</protein>
<feature type="domain" description="DUF4382" evidence="1">
    <location>
        <begin position="45"/>
        <end position="184"/>
    </location>
</feature>
<evidence type="ECO:0000313" key="2">
    <source>
        <dbReference type="EMBL" id="VAW98628.1"/>
    </source>
</evidence>
<evidence type="ECO:0000259" key="1">
    <source>
        <dbReference type="Pfam" id="PF14321"/>
    </source>
</evidence>
<name>A0A3B0ZYJ6_9ZZZZ</name>
<dbReference type="InterPro" id="IPR025491">
    <property type="entry name" value="DUF4382"/>
</dbReference>
<dbReference type="PROSITE" id="PS51257">
    <property type="entry name" value="PROKAR_LIPOPROTEIN"/>
    <property type="match status" value="1"/>
</dbReference>
<accession>A0A3B0ZYJ6</accession>
<reference evidence="2" key="1">
    <citation type="submission" date="2018-06" db="EMBL/GenBank/DDBJ databases">
        <authorList>
            <person name="Zhirakovskaya E."/>
        </authorList>
    </citation>
    <scope>NUCLEOTIDE SEQUENCE</scope>
</reference>
<organism evidence="2">
    <name type="scientific">hydrothermal vent metagenome</name>
    <dbReference type="NCBI Taxonomy" id="652676"/>
    <lineage>
        <taxon>unclassified sequences</taxon>
        <taxon>metagenomes</taxon>
        <taxon>ecological metagenomes</taxon>
    </lineage>
</organism>
<dbReference type="Pfam" id="PF14321">
    <property type="entry name" value="DUF4382"/>
    <property type="match status" value="1"/>
</dbReference>
<dbReference type="AlphaFoldDB" id="A0A3B0ZYJ6"/>
<gene>
    <name evidence="2" type="ORF">MNBD_GAMMA22-1591</name>
</gene>
<sequence length="508" mass="54550">MNPIFRFTWLKYSYFSMLLLSMLAMTGCGGGSSTTDTQTVNSNENGTVLIAMTDAAGDFIRYSVEVLSIKMTHADGRVVETLPISSRIDFAEYVNLTEFITAATVPNGRYVKGSMVLDYTNADIWVEAATGEALPVNSIVDESGNTLTTIEVSVNLDGQNVLPVAPGIPKHLTLDFDLKTSNTVTLNADSASIVVAPKLIASVDLNKSKQHRLRGPLKSVDVTNNNFELFIRPFRHTLVKYKKHFGRLKIQSLDSTLYEIDGLAYQGTTGLSVMESLATLTGVIVRGSVKFNPLRFEAEQVFAGSSVPGGTLDVVQGSVVSRTADVIQVHGARVTRADGTVIFNDAISVQLAASTIVKRRASMSDFTIADISIGSRVLIFGSVINEAATNFEFDASNGYARIGFSNLTANVVSSNIAIDQTSSMVLNLRSINGRSTARYNFAGTGIDSNNDALVDSYEVDTASLNLANIVERSNVALRGFVATFGSAPQDFNAQTVVTLPENSVVITP</sequence>
<proteinExistence type="predicted"/>